<feature type="transmembrane region" description="Helical" evidence="9">
    <location>
        <begin position="235"/>
        <end position="258"/>
    </location>
</feature>
<keyword evidence="7 9" id="KW-1133">Transmembrane helix</keyword>
<dbReference type="Pfam" id="PF00664">
    <property type="entry name" value="ABC_membrane"/>
    <property type="match status" value="1"/>
</dbReference>
<sequence>MKKVFKELGKFKAAVFFIALTVIGGVLCNLGLPAYLSDIINKGIPTGDAAFIIRTGGAMLILTIVGALCNIATGFFSARVSMGIGRRLRSAVFTKVQYFSRAEFDRFSTSSLITRTNNDITQVQNFMNMFLRIVLMAPVMCVGGVILAYLKSPSMSMVLFISMPVMIAAVLVIALRSIPLSKIMQSKIDQINLVMREKLTGIRVIRAFGTTEHESGRFYDVNESFMKNSMRMQRIMGTLTPVLSLVLYGTNVALLAFGGYQLTRVNGMPLLTGDVIAVIQYVMQIMMSVMMLALIFVMYPRASVSASRVNEVLDTEATITTINPKEGAADKRGFLSFEHVTFSYPDSEEPVIHDISFETKPGETTAIIGSTGSGKSSLINLILRFYDAQEGRIMVNGMDVKDYDLKELRRKIGYVPQKSFLFKGTIESNIQFGDELASEDRIEDAAKIAQAYEFITAKEEGFDTDITQGGSNVSGGQRQRLAIARAIVRKPEIYIFDDSFSALDFKTDLALRQALEEETKDAAVIIVAQRISTIMNADRILVLEDGYCVGMGTHKELLNSCEVYKEIVHSQLR</sequence>
<feature type="transmembrane region" description="Helical" evidence="9">
    <location>
        <begin position="278"/>
        <end position="299"/>
    </location>
</feature>
<comment type="caution">
    <text evidence="12">The sequence shown here is derived from an EMBL/GenBank/DDBJ whole genome shotgun (WGS) entry which is preliminary data.</text>
</comment>
<feature type="transmembrane region" description="Helical" evidence="9">
    <location>
        <begin position="12"/>
        <end position="36"/>
    </location>
</feature>
<evidence type="ECO:0000256" key="1">
    <source>
        <dbReference type="ARBA" id="ARBA00004651"/>
    </source>
</evidence>
<feature type="transmembrane region" description="Helical" evidence="9">
    <location>
        <begin position="156"/>
        <end position="175"/>
    </location>
</feature>
<dbReference type="SUPFAM" id="SSF90123">
    <property type="entry name" value="ABC transporter transmembrane region"/>
    <property type="match status" value="1"/>
</dbReference>
<dbReference type="Proteomes" id="UP000306509">
    <property type="component" value="Unassembled WGS sequence"/>
</dbReference>
<dbReference type="SUPFAM" id="SSF52540">
    <property type="entry name" value="P-loop containing nucleoside triphosphate hydrolases"/>
    <property type="match status" value="1"/>
</dbReference>
<evidence type="ECO:0000256" key="5">
    <source>
        <dbReference type="ARBA" id="ARBA00022741"/>
    </source>
</evidence>
<dbReference type="Gene3D" id="1.20.1560.10">
    <property type="entry name" value="ABC transporter type 1, transmembrane domain"/>
    <property type="match status" value="1"/>
</dbReference>
<evidence type="ECO:0000256" key="2">
    <source>
        <dbReference type="ARBA" id="ARBA00022448"/>
    </source>
</evidence>
<dbReference type="GO" id="GO:0015421">
    <property type="term" value="F:ABC-type oligopeptide transporter activity"/>
    <property type="evidence" value="ECO:0007669"/>
    <property type="project" value="TreeGrafter"/>
</dbReference>
<dbReference type="AlphaFoldDB" id="A0A4U8Q6G3"/>
<dbReference type="GO" id="GO:0016887">
    <property type="term" value="F:ATP hydrolysis activity"/>
    <property type="evidence" value="ECO:0007669"/>
    <property type="project" value="InterPro"/>
</dbReference>
<evidence type="ECO:0000256" key="8">
    <source>
        <dbReference type="ARBA" id="ARBA00023136"/>
    </source>
</evidence>
<dbReference type="InterPro" id="IPR003439">
    <property type="entry name" value="ABC_transporter-like_ATP-bd"/>
</dbReference>
<protein>
    <submittedName>
        <fullName evidence="12">Putative ABC transporter ATP-binding protein</fullName>
    </submittedName>
</protein>
<dbReference type="InterPro" id="IPR036640">
    <property type="entry name" value="ABC1_TM_sf"/>
</dbReference>
<keyword evidence="5" id="KW-0547">Nucleotide-binding</keyword>
<dbReference type="PROSITE" id="PS00211">
    <property type="entry name" value="ABC_TRANSPORTER_1"/>
    <property type="match status" value="1"/>
</dbReference>
<dbReference type="SMART" id="SM00382">
    <property type="entry name" value="AAA"/>
    <property type="match status" value="1"/>
</dbReference>
<feature type="domain" description="ABC transmembrane type-1" evidence="11">
    <location>
        <begin position="16"/>
        <end position="301"/>
    </location>
</feature>
<keyword evidence="13" id="KW-1185">Reference proteome</keyword>
<gene>
    <name evidence="12" type="ORF">DSM106044_03454</name>
</gene>
<proteinExistence type="predicted"/>
<name>A0A4U8Q6G3_9FIRM</name>
<evidence type="ECO:0000256" key="4">
    <source>
        <dbReference type="ARBA" id="ARBA00022692"/>
    </source>
</evidence>
<evidence type="ECO:0000256" key="3">
    <source>
        <dbReference type="ARBA" id="ARBA00022475"/>
    </source>
</evidence>
<evidence type="ECO:0000256" key="9">
    <source>
        <dbReference type="SAM" id="Phobius"/>
    </source>
</evidence>
<dbReference type="GO" id="GO:0005524">
    <property type="term" value="F:ATP binding"/>
    <property type="evidence" value="ECO:0007669"/>
    <property type="project" value="UniProtKB-KW"/>
</dbReference>
<dbReference type="STRING" id="180332.GCA_000797495_00635"/>
<comment type="subcellular location">
    <subcellularLocation>
        <location evidence="1">Cell membrane</location>
        <topology evidence="1">Multi-pass membrane protein</topology>
    </subcellularLocation>
</comment>
<evidence type="ECO:0000313" key="13">
    <source>
        <dbReference type="Proteomes" id="UP000306509"/>
    </source>
</evidence>
<feature type="transmembrane region" description="Helical" evidence="9">
    <location>
        <begin position="130"/>
        <end position="150"/>
    </location>
</feature>
<keyword evidence="3" id="KW-1003">Cell membrane</keyword>
<keyword evidence="4 9" id="KW-0812">Transmembrane</keyword>
<keyword evidence="2" id="KW-0813">Transport</keyword>
<dbReference type="CDD" id="cd18548">
    <property type="entry name" value="ABC_6TM_Tm287_like"/>
    <property type="match status" value="1"/>
</dbReference>
<dbReference type="InterPro" id="IPR011527">
    <property type="entry name" value="ABC1_TM_dom"/>
</dbReference>
<dbReference type="GO" id="GO:0005886">
    <property type="term" value="C:plasma membrane"/>
    <property type="evidence" value="ECO:0007669"/>
    <property type="project" value="UniProtKB-SubCell"/>
</dbReference>
<evidence type="ECO:0000259" key="11">
    <source>
        <dbReference type="PROSITE" id="PS50929"/>
    </source>
</evidence>
<evidence type="ECO:0000313" key="12">
    <source>
        <dbReference type="EMBL" id="TLC99662.1"/>
    </source>
</evidence>
<dbReference type="InterPro" id="IPR003593">
    <property type="entry name" value="AAA+_ATPase"/>
</dbReference>
<feature type="transmembrane region" description="Helical" evidence="9">
    <location>
        <begin position="56"/>
        <end position="78"/>
    </location>
</feature>
<dbReference type="PANTHER" id="PTHR43394:SF1">
    <property type="entry name" value="ATP-BINDING CASSETTE SUB-FAMILY B MEMBER 10, MITOCHONDRIAL"/>
    <property type="match status" value="1"/>
</dbReference>
<dbReference type="Gene3D" id="3.40.50.300">
    <property type="entry name" value="P-loop containing nucleotide triphosphate hydrolases"/>
    <property type="match status" value="1"/>
</dbReference>
<dbReference type="PROSITE" id="PS50893">
    <property type="entry name" value="ABC_TRANSPORTER_2"/>
    <property type="match status" value="1"/>
</dbReference>
<dbReference type="EMBL" id="QGQD01000067">
    <property type="protein sequence ID" value="TLC99662.1"/>
    <property type="molecule type" value="Genomic_DNA"/>
</dbReference>
<dbReference type="InterPro" id="IPR027417">
    <property type="entry name" value="P-loop_NTPase"/>
</dbReference>
<dbReference type="InterPro" id="IPR017871">
    <property type="entry name" value="ABC_transporter-like_CS"/>
</dbReference>
<accession>A0A4U8Q6G3</accession>
<evidence type="ECO:0000259" key="10">
    <source>
        <dbReference type="PROSITE" id="PS50893"/>
    </source>
</evidence>
<dbReference type="RefSeq" id="WP_138003136.1">
    <property type="nucleotide sequence ID" value="NZ_QGQD01000067.1"/>
</dbReference>
<keyword evidence="6 12" id="KW-0067">ATP-binding</keyword>
<keyword evidence="8 9" id="KW-0472">Membrane</keyword>
<reference evidence="12 13" key="1">
    <citation type="journal article" date="2019" name="Anaerobe">
        <title>Detection of Robinsoniella peoriensis in multiple bone samples of a trauma patient.</title>
        <authorList>
            <person name="Schrottner P."/>
            <person name="Hartwich K."/>
            <person name="Bunk B."/>
            <person name="Schober I."/>
            <person name="Helbig S."/>
            <person name="Rudolph W.W."/>
            <person name="Gunzer F."/>
        </authorList>
    </citation>
    <scope>NUCLEOTIDE SEQUENCE [LARGE SCALE GENOMIC DNA]</scope>
    <source>
        <strain evidence="12 13">DSM 106044</strain>
    </source>
</reference>
<dbReference type="Pfam" id="PF00005">
    <property type="entry name" value="ABC_tran"/>
    <property type="match status" value="1"/>
</dbReference>
<feature type="domain" description="ABC transporter" evidence="10">
    <location>
        <begin position="335"/>
        <end position="570"/>
    </location>
</feature>
<dbReference type="FunFam" id="3.40.50.300:FF:000221">
    <property type="entry name" value="Multidrug ABC transporter ATP-binding protein"/>
    <property type="match status" value="1"/>
</dbReference>
<dbReference type="PROSITE" id="PS50929">
    <property type="entry name" value="ABC_TM1F"/>
    <property type="match status" value="1"/>
</dbReference>
<dbReference type="InterPro" id="IPR039421">
    <property type="entry name" value="Type_1_exporter"/>
</dbReference>
<evidence type="ECO:0000256" key="6">
    <source>
        <dbReference type="ARBA" id="ARBA00022840"/>
    </source>
</evidence>
<dbReference type="PANTHER" id="PTHR43394">
    <property type="entry name" value="ATP-DEPENDENT PERMEASE MDL1, MITOCHONDRIAL"/>
    <property type="match status" value="1"/>
</dbReference>
<evidence type="ECO:0000256" key="7">
    <source>
        <dbReference type="ARBA" id="ARBA00022989"/>
    </source>
</evidence>
<organism evidence="12 13">
    <name type="scientific">Robinsoniella peoriensis</name>
    <dbReference type="NCBI Taxonomy" id="180332"/>
    <lineage>
        <taxon>Bacteria</taxon>
        <taxon>Bacillati</taxon>
        <taxon>Bacillota</taxon>
        <taxon>Clostridia</taxon>
        <taxon>Lachnospirales</taxon>
        <taxon>Lachnospiraceae</taxon>
        <taxon>Robinsoniella</taxon>
    </lineage>
</organism>